<feature type="compositionally biased region" description="Polar residues" evidence="1">
    <location>
        <begin position="62"/>
        <end position="78"/>
    </location>
</feature>
<dbReference type="AlphaFoldDB" id="A0A366I544"/>
<dbReference type="OrthoDB" id="1953426at2"/>
<feature type="chain" id="PRO_5016851817" evidence="2">
    <location>
        <begin position="30"/>
        <end position="210"/>
    </location>
</feature>
<keyword evidence="4" id="KW-1185">Reference proteome</keyword>
<dbReference type="RefSeq" id="WP_113920990.1">
    <property type="nucleotide sequence ID" value="NZ_QNRX01000012.1"/>
</dbReference>
<dbReference type="Proteomes" id="UP000253490">
    <property type="component" value="Unassembled WGS sequence"/>
</dbReference>
<evidence type="ECO:0000256" key="2">
    <source>
        <dbReference type="SAM" id="SignalP"/>
    </source>
</evidence>
<dbReference type="InterPro" id="IPR019076">
    <property type="entry name" value="Spore_lipoprot_YhcN/YlaJ-like"/>
</dbReference>
<protein>
    <submittedName>
        <fullName evidence="3">Sporulation lipoprotein YhcN/YlaJ</fullName>
    </submittedName>
</protein>
<reference evidence="3 4" key="1">
    <citation type="submission" date="2018-06" db="EMBL/GenBank/DDBJ databases">
        <title>Genomic Encyclopedia of Type Strains, Phase IV (KMG-IV): sequencing the most valuable type-strain genomes for metagenomic binning, comparative biology and taxonomic classification.</title>
        <authorList>
            <person name="Goeker M."/>
        </authorList>
    </citation>
    <scope>NUCLEOTIDE SEQUENCE [LARGE SCALE GENOMIC DNA]</scope>
    <source>
        <strain evidence="3 4">DSM 22112</strain>
    </source>
</reference>
<organism evidence="3 4">
    <name type="scientific">Alkalibaculum bacchi</name>
    <dbReference type="NCBI Taxonomy" id="645887"/>
    <lineage>
        <taxon>Bacteria</taxon>
        <taxon>Bacillati</taxon>
        <taxon>Bacillota</taxon>
        <taxon>Clostridia</taxon>
        <taxon>Eubacteriales</taxon>
        <taxon>Eubacteriaceae</taxon>
        <taxon>Alkalibaculum</taxon>
    </lineage>
</organism>
<keyword evidence="3" id="KW-0449">Lipoprotein</keyword>
<proteinExistence type="predicted"/>
<sequence>MKKKFITVVTIVSLIALLGVGCTTNRDDAARNNTTRNNSYGEGMYNVDDSSTNGRQRGFVNQYDTNTNYDGLGNSNGIDNMVRNNGASNYNYRTNNNGNTNNNGTNNNYRNSALGDSALTNRIEEICNRKDEVQDSTVVINDDTCYVGLDLDNNQLSEKTKEALSNEIKREDPSITRVYFTEDRDRIEEFINGTGDTLNADWNKLENIFR</sequence>
<feature type="compositionally biased region" description="Low complexity" evidence="1">
    <location>
        <begin position="84"/>
        <end position="113"/>
    </location>
</feature>
<feature type="compositionally biased region" description="Polar residues" evidence="1">
    <location>
        <begin position="31"/>
        <end position="40"/>
    </location>
</feature>
<feature type="signal peptide" evidence="2">
    <location>
        <begin position="1"/>
        <end position="29"/>
    </location>
</feature>
<dbReference type="PROSITE" id="PS51257">
    <property type="entry name" value="PROKAR_LIPOPROTEIN"/>
    <property type="match status" value="1"/>
</dbReference>
<dbReference type="Pfam" id="PF09580">
    <property type="entry name" value="Spore_YhcN_YlaJ"/>
    <property type="match status" value="1"/>
</dbReference>
<name>A0A366I544_9FIRM</name>
<evidence type="ECO:0000313" key="3">
    <source>
        <dbReference type="EMBL" id="RBP62035.1"/>
    </source>
</evidence>
<keyword evidence="2" id="KW-0732">Signal</keyword>
<accession>A0A366I544</accession>
<evidence type="ECO:0000256" key="1">
    <source>
        <dbReference type="SAM" id="MobiDB-lite"/>
    </source>
</evidence>
<evidence type="ECO:0000313" key="4">
    <source>
        <dbReference type="Proteomes" id="UP000253490"/>
    </source>
</evidence>
<gene>
    <name evidence="3" type="ORF">DES36_1126</name>
</gene>
<feature type="region of interest" description="Disordered" evidence="1">
    <location>
        <begin position="26"/>
        <end position="113"/>
    </location>
</feature>
<comment type="caution">
    <text evidence="3">The sequence shown here is derived from an EMBL/GenBank/DDBJ whole genome shotgun (WGS) entry which is preliminary data.</text>
</comment>
<dbReference type="EMBL" id="QNRX01000012">
    <property type="protein sequence ID" value="RBP62035.1"/>
    <property type="molecule type" value="Genomic_DNA"/>
</dbReference>